<dbReference type="GO" id="GO:1905515">
    <property type="term" value="P:non-motile cilium assembly"/>
    <property type="evidence" value="ECO:0007669"/>
    <property type="project" value="TreeGrafter"/>
</dbReference>
<protein>
    <recommendedName>
        <fullName evidence="7">WD40 domain-containing protein</fullName>
    </recommendedName>
</protein>
<dbReference type="PANTHER" id="PTHR12764:SF5">
    <property type="entry name" value="LD29485P"/>
    <property type="match status" value="1"/>
</dbReference>
<dbReference type="GO" id="GO:0030991">
    <property type="term" value="C:intraciliary transport particle A"/>
    <property type="evidence" value="ECO:0007669"/>
    <property type="project" value="TreeGrafter"/>
</dbReference>
<organism evidence="5 6">
    <name type="scientific">Oryctes borbonicus</name>
    <dbReference type="NCBI Taxonomy" id="1629725"/>
    <lineage>
        <taxon>Eukaryota</taxon>
        <taxon>Metazoa</taxon>
        <taxon>Ecdysozoa</taxon>
        <taxon>Arthropoda</taxon>
        <taxon>Hexapoda</taxon>
        <taxon>Insecta</taxon>
        <taxon>Pterygota</taxon>
        <taxon>Neoptera</taxon>
        <taxon>Endopterygota</taxon>
        <taxon>Coleoptera</taxon>
        <taxon>Polyphaga</taxon>
        <taxon>Scarabaeiformia</taxon>
        <taxon>Scarabaeidae</taxon>
        <taxon>Dynastinae</taxon>
        <taxon>Oryctes</taxon>
    </lineage>
</organism>
<dbReference type="SUPFAM" id="SSF50978">
    <property type="entry name" value="WD40 repeat-like"/>
    <property type="match status" value="1"/>
</dbReference>
<keyword evidence="2" id="KW-0677">Repeat</keyword>
<feature type="domain" description="IFT121 second beta-propeller" evidence="4">
    <location>
        <begin position="1"/>
        <end position="233"/>
    </location>
</feature>
<dbReference type="EMBL" id="LJIG01022565">
    <property type="protein sequence ID" value="KRT79898.1"/>
    <property type="molecule type" value="Genomic_DNA"/>
</dbReference>
<sequence length="333" mass="37457">MNATHAIAASKDNFIVWQYKTPKYSTVIGASRNRIRKYHIDDAPSGAVEVIQDLDQNIEIAVNTFASNDPICCLASSNKTLLIARESGLVQYYALPHVALYNRHKLAIRPHKMAINCNSTRLSVIDVAGVLTVIEIADGGSKQNGTRQSTTMENDKLERKDVWAMCWAADNPQLLAIMEKTRMYIFKGNNPEEPIASSGYLCGFQDLEVRALLLDEVMEAPDKPGGDKLVKLEVKSLRDTRQLLEKVGVKEAAQFIEDNPHPRLWRLLAEAALRDMNLSMAESAFIRSNNYAGIAFVKKLRNIGSVSIRKAYIATYFKRFDEAEKLFFEADRR</sequence>
<dbReference type="Pfam" id="PF23390">
    <property type="entry name" value="Beta-prop_WDR35_2nd"/>
    <property type="match status" value="1"/>
</dbReference>
<reference evidence="5 6" key="1">
    <citation type="submission" date="2015-09" db="EMBL/GenBank/DDBJ databases">
        <title>Draft genome of the scarab beetle Oryctes borbonicus.</title>
        <authorList>
            <person name="Meyer J.M."/>
            <person name="Markov G.V."/>
            <person name="Baskaran P."/>
            <person name="Herrmann M."/>
            <person name="Sommer R.J."/>
            <person name="Roedelsperger C."/>
        </authorList>
    </citation>
    <scope>NUCLEOTIDE SEQUENCE [LARGE SCALE GENOMIC DNA]</scope>
    <source>
        <strain evidence="5">OB123</strain>
        <tissue evidence="5">Whole animal</tissue>
    </source>
</reference>
<dbReference type="PANTHER" id="PTHR12764">
    <property type="entry name" value="WD REPEAT DOMAIN-RELATED"/>
    <property type="match status" value="1"/>
</dbReference>
<evidence type="ECO:0000256" key="1">
    <source>
        <dbReference type="ARBA" id="ARBA00022574"/>
    </source>
</evidence>
<dbReference type="GO" id="GO:0097730">
    <property type="term" value="C:non-motile cilium"/>
    <property type="evidence" value="ECO:0007669"/>
    <property type="project" value="TreeGrafter"/>
</dbReference>
<keyword evidence="6" id="KW-1185">Reference proteome</keyword>
<evidence type="ECO:0000313" key="5">
    <source>
        <dbReference type="EMBL" id="KRT79898.1"/>
    </source>
</evidence>
<dbReference type="InterPro" id="IPR036322">
    <property type="entry name" value="WD40_repeat_dom_sf"/>
</dbReference>
<evidence type="ECO:0008006" key="7">
    <source>
        <dbReference type="Google" id="ProtNLM"/>
    </source>
</evidence>
<evidence type="ECO:0000256" key="2">
    <source>
        <dbReference type="ARBA" id="ARBA00022737"/>
    </source>
</evidence>
<dbReference type="OrthoDB" id="10260567at2759"/>
<keyword evidence="1" id="KW-0853">WD repeat</keyword>
<dbReference type="InterPro" id="IPR056157">
    <property type="entry name" value="TPR_IFT80_172_dom"/>
</dbReference>
<dbReference type="Proteomes" id="UP000051574">
    <property type="component" value="Unassembled WGS sequence"/>
</dbReference>
<proteinExistence type="predicted"/>
<dbReference type="InterPro" id="IPR039857">
    <property type="entry name" value="Ift122/121"/>
</dbReference>
<dbReference type="GO" id="GO:0035721">
    <property type="term" value="P:intraciliary retrograde transport"/>
    <property type="evidence" value="ECO:0007669"/>
    <property type="project" value="TreeGrafter"/>
</dbReference>
<name>A0A0T6AXX0_9SCAR</name>
<dbReference type="Gene3D" id="1.25.40.470">
    <property type="match status" value="1"/>
</dbReference>
<dbReference type="InterPro" id="IPR056158">
    <property type="entry name" value="Beta-prop_IFT121_2nd"/>
</dbReference>
<gene>
    <name evidence="5" type="ORF">AMK59_8174</name>
</gene>
<feature type="domain" description="IFT80/172/WDR35 TPR" evidence="3">
    <location>
        <begin position="264"/>
        <end position="330"/>
    </location>
</feature>
<evidence type="ECO:0000313" key="6">
    <source>
        <dbReference type="Proteomes" id="UP000051574"/>
    </source>
</evidence>
<evidence type="ECO:0000259" key="4">
    <source>
        <dbReference type="Pfam" id="PF23390"/>
    </source>
</evidence>
<dbReference type="AlphaFoldDB" id="A0A0T6AXX0"/>
<evidence type="ECO:0000259" key="3">
    <source>
        <dbReference type="Pfam" id="PF23387"/>
    </source>
</evidence>
<dbReference type="Pfam" id="PF23387">
    <property type="entry name" value="TPR_IFT80_172"/>
    <property type="match status" value="1"/>
</dbReference>
<dbReference type="GO" id="GO:0061512">
    <property type="term" value="P:protein localization to cilium"/>
    <property type="evidence" value="ECO:0007669"/>
    <property type="project" value="TreeGrafter"/>
</dbReference>
<accession>A0A0T6AXX0</accession>
<comment type="caution">
    <text evidence="5">The sequence shown here is derived from an EMBL/GenBank/DDBJ whole genome shotgun (WGS) entry which is preliminary data.</text>
</comment>